<sequence length="185" mass="21164">MLKHLEAIAIYMPATAEDEDDELSCVLVGLLFLQHRKAKRNGRYGHQGADDCTKSEDFFCLMLEAFTPEQFKQFMRYSSFYQTRYTNSDTLMVRVDTGILGNKEADKLEGEGTLREIFSELDLRIKNKFNITGGQLSKMTQAIVYQGIKENKEPPKPRTGTNSRLDITRYTVEEMFGQAPLNEAI</sequence>
<protein>
    <submittedName>
        <fullName evidence="1">Uncharacterized protein</fullName>
    </submittedName>
</protein>
<dbReference type="EMBL" id="KV417534">
    <property type="protein sequence ID" value="KZP23145.1"/>
    <property type="molecule type" value="Genomic_DNA"/>
</dbReference>
<name>A0A166LNB6_9AGAM</name>
<accession>A0A166LNB6</accession>
<dbReference type="Proteomes" id="UP000076532">
    <property type="component" value="Unassembled WGS sequence"/>
</dbReference>
<evidence type="ECO:0000313" key="1">
    <source>
        <dbReference type="EMBL" id="KZP23145.1"/>
    </source>
</evidence>
<keyword evidence="2" id="KW-1185">Reference proteome</keyword>
<organism evidence="1 2">
    <name type="scientific">Athelia psychrophila</name>
    <dbReference type="NCBI Taxonomy" id="1759441"/>
    <lineage>
        <taxon>Eukaryota</taxon>
        <taxon>Fungi</taxon>
        <taxon>Dikarya</taxon>
        <taxon>Basidiomycota</taxon>
        <taxon>Agaricomycotina</taxon>
        <taxon>Agaricomycetes</taxon>
        <taxon>Agaricomycetidae</taxon>
        <taxon>Atheliales</taxon>
        <taxon>Atheliaceae</taxon>
        <taxon>Athelia</taxon>
    </lineage>
</organism>
<evidence type="ECO:0000313" key="2">
    <source>
        <dbReference type="Proteomes" id="UP000076532"/>
    </source>
</evidence>
<reference evidence="1 2" key="1">
    <citation type="journal article" date="2016" name="Mol. Biol. Evol.">
        <title>Comparative Genomics of Early-Diverging Mushroom-Forming Fungi Provides Insights into the Origins of Lignocellulose Decay Capabilities.</title>
        <authorList>
            <person name="Nagy L.G."/>
            <person name="Riley R."/>
            <person name="Tritt A."/>
            <person name="Adam C."/>
            <person name="Daum C."/>
            <person name="Floudas D."/>
            <person name="Sun H."/>
            <person name="Yadav J.S."/>
            <person name="Pangilinan J."/>
            <person name="Larsson K.H."/>
            <person name="Matsuura K."/>
            <person name="Barry K."/>
            <person name="Labutti K."/>
            <person name="Kuo R."/>
            <person name="Ohm R.A."/>
            <person name="Bhattacharya S.S."/>
            <person name="Shirouzu T."/>
            <person name="Yoshinaga Y."/>
            <person name="Martin F.M."/>
            <person name="Grigoriev I.V."/>
            <person name="Hibbett D.S."/>
        </authorList>
    </citation>
    <scope>NUCLEOTIDE SEQUENCE [LARGE SCALE GENOMIC DNA]</scope>
    <source>
        <strain evidence="1 2">CBS 109695</strain>
    </source>
</reference>
<gene>
    <name evidence="1" type="ORF">FIBSPDRAFT_952218</name>
</gene>
<dbReference type="AlphaFoldDB" id="A0A166LNB6"/>
<proteinExistence type="predicted"/>